<accession>A0ABP1CKQ1</accession>
<reference evidence="2" key="1">
    <citation type="submission" date="2024-04" db="EMBL/GenBank/DDBJ databases">
        <authorList>
            <person name="Shaw F."/>
            <person name="Minotto A."/>
        </authorList>
    </citation>
    <scope>NUCLEOTIDE SEQUENCE [LARGE SCALE GENOMIC DNA]</scope>
</reference>
<evidence type="ECO:0000313" key="1">
    <source>
        <dbReference type="EMBL" id="CAL1696275.1"/>
    </source>
</evidence>
<proteinExistence type="predicted"/>
<name>A0ABP1CKQ1_9APHY</name>
<dbReference type="EMBL" id="OZ037944">
    <property type="protein sequence ID" value="CAL1696275.1"/>
    <property type="molecule type" value="Genomic_DNA"/>
</dbReference>
<protein>
    <submittedName>
        <fullName evidence="1">Uncharacterized protein</fullName>
    </submittedName>
</protein>
<keyword evidence="2" id="KW-1185">Reference proteome</keyword>
<sequence length="165" mass="19212">MLHPTGRFSLLHRNTKVDKIELLSVSCSLERGSISTKRPPSLLSRWSFLILTAVTLNYKNNESTRLESVKFYLLRYLDFLTQAGSHRLLDLPEFSDSQEKANINHTLYKDPKFSALLEGFRVVDFRFEEINSALHSEWLKCVRMLQMPADKSSHEWLDCPCVRFC</sequence>
<gene>
    <name evidence="1" type="ORF">GFSPODELE1_LOCUS1122</name>
</gene>
<dbReference type="Proteomes" id="UP001497453">
    <property type="component" value="Chromosome 1"/>
</dbReference>
<organism evidence="1 2">
    <name type="scientific">Somion occarium</name>
    <dbReference type="NCBI Taxonomy" id="3059160"/>
    <lineage>
        <taxon>Eukaryota</taxon>
        <taxon>Fungi</taxon>
        <taxon>Dikarya</taxon>
        <taxon>Basidiomycota</taxon>
        <taxon>Agaricomycotina</taxon>
        <taxon>Agaricomycetes</taxon>
        <taxon>Polyporales</taxon>
        <taxon>Cerrenaceae</taxon>
        <taxon>Somion</taxon>
    </lineage>
</organism>
<evidence type="ECO:0000313" key="2">
    <source>
        <dbReference type="Proteomes" id="UP001497453"/>
    </source>
</evidence>